<name>A0ABQ1PJX7_9BACI</name>
<accession>A0ABQ1PJX7</accession>
<keyword evidence="2" id="KW-1185">Reference proteome</keyword>
<dbReference type="EMBL" id="BMCJ01000006">
    <property type="protein sequence ID" value="GGC98272.1"/>
    <property type="molecule type" value="Genomic_DNA"/>
</dbReference>
<proteinExistence type="predicted"/>
<protein>
    <submittedName>
        <fullName evidence="1">NETI motif-containing protein</fullName>
    </submittedName>
</protein>
<evidence type="ECO:0000313" key="2">
    <source>
        <dbReference type="Proteomes" id="UP000619534"/>
    </source>
</evidence>
<reference evidence="2" key="1">
    <citation type="journal article" date="2019" name="Int. J. Syst. Evol. Microbiol.">
        <title>The Global Catalogue of Microorganisms (GCM) 10K type strain sequencing project: providing services to taxonomists for standard genome sequencing and annotation.</title>
        <authorList>
            <consortium name="The Broad Institute Genomics Platform"/>
            <consortium name="The Broad Institute Genome Sequencing Center for Infectious Disease"/>
            <person name="Wu L."/>
            <person name="Ma J."/>
        </authorList>
    </citation>
    <scope>NUCLEOTIDE SEQUENCE [LARGE SCALE GENOMIC DNA]</scope>
    <source>
        <strain evidence="2">CCM 7282</strain>
    </source>
</reference>
<evidence type="ECO:0000313" key="1">
    <source>
        <dbReference type="EMBL" id="GGC98272.1"/>
    </source>
</evidence>
<dbReference type="Proteomes" id="UP000619534">
    <property type="component" value="Unassembled WGS sequence"/>
</dbReference>
<dbReference type="Pfam" id="PF14044">
    <property type="entry name" value="NETI"/>
    <property type="match status" value="1"/>
</dbReference>
<dbReference type="RefSeq" id="WP_062440194.1">
    <property type="nucleotide sequence ID" value="NZ_BMCJ01000006.1"/>
</dbReference>
<comment type="caution">
    <text evidence="1">The sequence shown here is derived from an EMBL/GenBank/DDBJ whole genome shotgun (WGS) entry which is preliminary data.</text>
</comment>
<organism evidence="1 2">
    <name type="scientific">Thalassobacillus devorans</name>
    <dbReference type="NCBI Taxonomy" id="279813"/>
    <lineage>
        <taxon>Bacteria</taxon>
        <taxon>Bacillati</taxon>
        <taxon>Bacillota</taxon>
        <taxon>Bacilli</taxon>
        <taxon>Bacillales</taxon>
        <taxon>Bacillaceae</taxon>
        <taxon>Thalassobacillus</taxon>
    </lineage>
</organism>
<gene>
    <name evidence="1" type="ORF">GCM10007216_31310</name>
</gene>
<dbReference type="InterPro" id="IPR025930">
    <property type="entry name" value="NETI"/>
</dbReference>
<sequence>MAKNKKMRFEVQEGETIDQCLDRMKKEGYTPVRRAEEPIFQEVNRDGEKTYDPVGRKIVFQAVKNER</sequence>